<organism evidence="3 4">
    <name type="scientific">Actinocorallia herbida</name>
    <dbReference type="NCBI Taxonomy" id="58109"/>
    <lineage>
        <taxon>Bacteria</taxon>
        <taxon>Bacillati</taxon>
        <taxon>Actinomycetota</taxon>
        <taxon>Actinomycetes</taxon>
        <taxon>Streptosporangiales</taxon>
        <taxon>Thermomonosporaceae</taxon>
        <taxon>Actinocorallia</taxon>
    </lineage>
</organism>
<comment type="similarity">
    <text evidence="1">Belongs to the protein kinase superfamily. ADCK protein kinase family.</text>
</comment>
<dbReference type="CDD" id="cd13970">
    <property type="entry name" value="ABC1_ADCK3"/>
    <property type="match status" value="1"/>
</dbReference>
<dbReference type="RefSeq" id="WP_123665225.1">
    <property type="nucleotide sequence ID" value="NZ_RJKE01000001.1"/>
</dbReference>
<proteinExistence type="inferred from homology"/>
<evidence type="ECO:0000313" key="3">
    <source>
        <dbReference type="EMBL" id="ROO85758.1"/>
    </source>
</evidence>
<dbReference type="Proteomes" id="UP000272400">
    <property type="component" value="Unassembled WGS sequence"/>
</dbReference>
<feature type="domain" description="ABC1 atypical kinase-like" evidence="2">
    <location>
        <begin position="93"/>
        <end position="339"/>
    </location>
</feature>
<dbReference type="InterPro" id="IPR004147">
    <property type="entry name" value="ABC1_dom"/>
</dbReference>
<dbReference type="Pfam" id="PF03109">
    <property type="entry name" value="ABC1"/>
    <property type="match status" value="1"/>
</dbReference>
<keyword evidence="4" id="KW-1185">Reference proteome</keyword>
<dbReference type="PANTHER" id="PTHR10566">
    <property type="entry name" value="CHAPERONE-ACTIVITY OF BC1 COMPLEX CABC1 -RELATED"/>
    <property type="match status" value="1"/>
</dbReference>
<evidence type="ECO:0000256" key="1">
    <source>
        <dbReference type="ARBA" id="ARBA00009670"/>
    </source>
</evidence>
<name>A0A3N1CYC5_9ACTN</name>
<dbReference type="PANTHER" id="PTHR10566:SF113">
    <property type="entry name" value="PROTEIN ACTIVITY OF BC1 COMPLEX KINASE 7, CHLOROPLASTIC"/>
    <property type="match status" value="1"/>
</dbReference>
<reference evidence="3 4" key="1">
    <citation type="submission" date="2018-11" db="EMBL/GenBank/DDBJ databases">
        <title>Sequencing the genomes of 1000 actinobacteria strains.</title>
        <authorList>
            <person name="Klenk H.-P."/>
        </authorList>
    </citation>
    <scope>NUCLEOTIDE SEQUENCE [LARGE SCALE GENOMIC DNA]</scope>
    <source>
        <strain evidence="3 4">DSM 44254</strain>
    </source>
</reference>
<dbReference type="InterPro" id="IPR050154">
    <property type="entry name" value="UbiB_kinase"/>
</dbReference>
<accession>A0A3N1CYC5</accession>
<comment type="caution">
    <text evidence="3">The sequence shown here is derived from an EMBL/GenBank/DDBJ whole genome shotgun (WGS) entry which is preliminary data.</text>
</comment>
<dbReference type="InterPro" id="IPR011009">
    <property type="entry name" value="Kinase-like_dom_sf"/>
</dbReference>
<evidence type="ECO:0000259" key="2">
    <source>
        <dbReference type="Pfam" id="PF03109"/>
    </source>
</evidence>
<dbReference type="InterPro" id="IPR034646">
    <property type="entry name" value="ADCK3_dom"/>
</dbReference>
<gene>
    <name evidence="3" type="ORF">EDD29_3307</name>
</gene>
<dbReference type="AlphaFoldDB" id="A0A3N1CYC5"/>
<dbReference type="SUPFAM" id="SSF56112">
    <property type="entry name" value="Protein kinase-like (PK-like)"/>
    <property type="match status" value="1"/>
</dbReference>
<dbReference type="OrthoDB" id="9795390at2"/>
<protein>
    <submittedName>
        <fullName evidence="3">ABC1 family protein</fullName>
    </submittedName>
</protein>
<dbReference type="EMBL" id="RJKE01000001">
    <property type="protein sequence ID" value="ROO85758.1"/>
    <property type="molecule type" value="Genomic_DNA"/>
</dbReference>
<sequence>MAERKDQGRPSGGRIARTAPLVGLAGRTAAESVVAALRGKARKREFHEKAAERYAERLGRAKGVLMKAGQIMSFVGFAVDDENLSVYQRALARLQDDAPPMPFEMAAEMVESELGAPPGELFASFDPAPIAAASIGQVHRAVTRDGRQVAVKVQYPGVEQAIRADLANTELLATFFQIGRGMVSGLTRLDVRAAAAEIADRIGEEIDYLNEAQNQREFGDRYRGHPFVRIPGVLPELSTRRVLTMEYAEGLRYRQAVDAPQELRDRWGEAIFRFTLGNIRRFHLFHADPHPGNFLFHPDGTVTFLDFGCVKRFSAHRVGFLVAVSEAAVAGDARAMMDLHLAEGFFDPADAPSPEVVLGWWRSSLAAWTEPQPYRFTPENTSRTAATEFSLTGPYSEYLRRWNADPGMTMLTRIQLGMAAVLGGLRAEGEWELIRREWDRDAPPGTALGELDKPFWGGVGVG</sequence>
<evidence type="ECO:0000313" key="4">
    <source>
        <dbReference type="Proteomes" id="UP000272400"/>
    </source>
</evidence>